<reference evidence="3" key="1">
    <citation type="submission" date="2017-02" db="UniProtKB">
        <authorList>
            <consortium name="WormBaseParasite"/>
        </authorList>
    </citation>
    <scope>IDENTIFICATION</scope>
</reference>
<protein>
    <submittedName>
        <fullName evidence="1 3">Uncharacterized protein</fullName>
    </submittedName>
</protein>
<dbReference type="Proteomes" id="UP000267027">
    <property type="component" value="Unassembled WGS sequence"/>
</dbReference>
<accession>A0A0R3PWM2</accession>
<dbReference type="AlphaFoldDB" id="A0A0R3PWM2"/>
<dbReference type="WBParaSite" id="ACOC_0001057201-mRNA-1">
    <property type="protein sequence ID" value="ACOC_0001057201-mRNA-1"/>
    <property type="gene ID" value="ACOC_0001057201"/>
</dbReference>
<proteinExistence type="predicted"/>
<name>A0A0R3PWM2_ANGCS</name>
<evidence type="ECO:0000313" key="1">
    <source>
        <dbReference type="EMBL" id="VDM62158.1"/>
    </source>
</evidence>
<dbReference type="STRING" id="334426.A0A0R3PWM2"/>
<dbReference type="EMBL" id="UYYA01004501">
    <property type="protein sequence ID" value="VDM62158.1"/>
    <property type="molecule type" value="Genomic_DNA"/>
</dbReference>
<reference evidence="1 2" key="2">
    <citation type="submission" date="2018-11" db="EMBL/GenBank/DDBJ databases">
        <authorList>
            <consortium name="Pathogen Informatics"/>
        </authorList>
    </citation>
    <scope>NUCLEOTIDE SEQUENCE [LARGE SCALE GENOMIC DNA]</scope>
    <source>
        <strain evidence="1 2">Costa Rica</strain>
    </source>
</reference>
<evidence type="ECO:0000313" key="2">
    <source>
        <dbReference type="Proteomes" id="UP000267027"/>
    </source>
</evidence>
<organism evidence="3">
    <name type="scientific">Angiostrongylus costaricensis</name>
    <name type="common">Nematode worm</name>
    <dbReference type="NCBI Taxonomy" id="334426"/>
    <lineage>
        <taxon>Eukaryota</taxon>
        <taxon>Metazoa</taxon>
        <taxon>Ecdysozoa</taxon>
        <taxon>Nematoda</taxon>
        <taxon>Chromadorea</taxon>
        <taxon>Rhabditida</taxon>
        <taxon>Rhabditina</taxon>
        <taxon>Rhabditomorpha</taxon>
        <taxon>Strongyloidea</taxon>
        <taxon>Metastrongylidae</taxon>
        <taxon>Angiostrongylus</taxon>
    </lineage>
</organism>
<keyword evidence="2" id="KW-1185">Reference proteome</keyword>
<gene>
    <name evidence="1" type="ORF">ACOC_LOCUS10573</name>
</gene>
<dbReference type="OrthoDB" id="5859025at2759"/>
<evidence type="ECO:0000313" key="3">
    <source>
        <dbReference type="WBParaSite" id="ACOC_0001057201-mRNA-1"/>
    </source>
</evidence>
<sequence>MLLKRVIRVDHFEQYKVPKYKENADEKSKRLWEKGCAPKPIRRAEIDICFNMVFFAVIFRLSYWHEYQPKKSKNTEIDTDSAIVSLKVA</sequence>